<dbReference type="InterPro" id="IPR000531">
    <property type="entry name" value="Beta-barrel_TonB"/>
</dbReference>
<accession>A0ABT3FLG4</accession>
<dbReference type="InterPro" id="IPR036942">
    <property type="entry name" value="Beta-barrel_TonB_sf"/>
</dbReference>
<dbReference type="InterPro" id="IPR037066">
    <property type="entry name" value="Plug_dom_sf"/>
</dbReference>
<keyword evidence="10 15" id="KW-0798">TonB box</keyword>
<evidence type="ECO:0000256" key="11">
    <source>
        <dbReference type="ARBA" id="ARBA00023136"/>
    </source>
</evidence>
<dbReference type="Gene3D" id="2.40.170.20">
    <property type="entry name" value="TonB-dependent receptor, beta-barrel domain"/>
    <property type="match status" value="1"/>
</dbReference>
<keyword evidence="19" id="KW-1185">Reference proteome</keyword>
<keyword evidence="9" id="KW-0406">Ion transport</keyword>
<evidence type="ECO:0000313" key="18">
    <source>
        <dbReference type="EMBL" id="MCW1884398.1"/>
    </source>
</evidence>
<dbReference type="SUPFAM" id="SSF56935">
    <property type="entry name" value="Porins"/>
    <property type="match status" value="1"/>
</dbReference>
<evidence type="ECO:0000256" key="7">
    <source>
        <dbReference type="ARBA" id="ARBA00022729"/>
    </source>
</evidence>
<evidence type="ECO:0000256" key="3">
    <source>
        <dbReference type="ARBA" id="ARBA00022448"/>
    </source>
</evidence>
<reference evidence="18 19" key="1">
    <citation type="submission" date="2022-10" db="EMBL/GenBank/DDBJ databases">
        <title>Luteolibacter flavescens strain MCCC 1K03193, whole genome shotgun sequencing project.</title>
        <authorList>
            <person name="Zhao G."/>
            <person name="Shen L."/>
        </authorList>
    </citation>
    <scope>NUCLEOTIDE SEQUENCE [LARGE SCALE GENOMIC DNA]</scope>
    <source>
        <strain evidence="18 19">MCCC 1K03193</strain>
    </source>
</reference>
<dbReference type="Pfam" id="PF00593">
    <property type="entry name" value="TonB_dep_Rec_b-barrel"/>
    <property type="match status" value="1"/>
</dbReference>
<dbReference type="Gene3D" id="2.170.130.10">
    <property type="entry name" value="TonB-dependent receptor, plug domain"/>
    <property type="match status" value="1"/>
</dbReference>
<evidence type="ECO:0000259" key="17">
    <source>
        <dbReference type="Pfam" id="PF07715"/>
    </source>
</evidence>
<dbReference type="NCBIfam" id="TIGR01783">
    <property type="entry name" value="TonB-siderophor"/>
    <property type="match status" value="1"/>
</dbReference>
<dbReference type="Proteomes" id="UP001207930">
    <property type="component" value="Unassembled WGS sequence"/>
</dbReference>
<dbReference type="PROSITE" id="PS52016">
    <property type="entry name" value="TONB_DEPENDENT_REC_3"/>
    <property type="match status" value="1"/>
</dbReference>
<evidence type="ECO:0000256" key="13">
    <source>
        <dbReference type="ARBA" id="ARBA00023237"/>
    </source>
</evidence>
<dbReference type="InterPro" id="IPR039426">
    <property type="entry name" value="TonB-dep_rcpt-like"/>
</dbReference>
<dbReference type="Pfam" id="PF07715">
    <property type="entry name" value="Plug"/>
    <property type="match status" value="1"/>
</dbReference>
<feature type="domain" description="TonB-dependent receptor plug" evidence="17">
    <location>
        <begin position="59"/>
        <end position="164"/>
    </location>
</feature>
<feature type="domain" description="TonB-dependent receptor-like beta-barrel" evidence="16">
    <location>
        <begin position="237"/>
        <end position="685"/>
    </location>
</feature>
<evidence type="ECO:0000256" key="9">
    <source>
        <dbReference type="ARBA" id="ARBA00023065"/>
    </source>
</evidence>
<comment type="subcellular location">
    <subcellularLocation>
        <location evidence="1 14">Cell outer membrane</location>
        <topology evidence="1 14">Multi-pass membrane protein</topology>
    </subcellularLocation>
</comment>
<comment type="similarity">
    <text evidence="2 14 15">Belongs to the TonB-dependent receptor family.</text>
</comment>
<evidence type="ECO:0000256" key="4">
    <source>
        <dbReference type="ARBA" id="ARBA00022452"/>
    </source>
</evidence>
<proteinExistence type="inferred from homology"/>
<dbReference type="InterPro" id="IPR012910">
    <property type="entry name" value="Plug_dom"/>
</dbReference>
<name>A0ABT3FLG4_9BACT</name>
<dbReference type="RefSeq" id="WP_264500358.1">
    <property type="nucleotide sequence ID" value="NZ_JAPDDS010000003.1"/>
</dbReference>
<evidence type="ECO:0000256" key="6">
    <source>
        <dbReference type="ARBA" id="ARBA00022692"/>
    </source>
</evidence>
<dbReference type="InterPro" id="IPR010105">
    <property type="entry name" value="TonB_sidphr_rcpt"/>
</dbReference>
<keyword evidence="7" id="KW-0732">Signal</keyword>
<keyword evidence="4 14" id="KW-1134">Transmembrane beta strand</keyword>
<evidence type="ECO:0000256" key="12">
    <source>
        <dbReference type="ARBA" id="ARBA00023170"/>
    </source>
</evidence>
<evidence type="ECO:0000259" key="16">
    <source>
        <dbReference type="Pfam" id="PF00593"/>
    </source>
</evidence>
<dbReference type="PANTHER" id="PTHR32552">
    <property type="entry name" value="FERRICHROME IRON RECEPTOR-RELATED"/>
    <property type="match status" value="1"/>
</dbReference>
<organism evidence="18 19">
    <name type="scientific">Luteolibacter flavescens</name>
    <dbReference type="NCBI Taxonomy" id="1859460"/>
    <lineage>
        <taxon>Bacteria</taxon>
        <taxon>Pseudomonadati</taxon>
        <taxon>Verrucomicrobiota</taxon>
        <taxon>Verrucomicrobiia</taxon>
        <taxon>Verrucomicrobiales</taxon>
        <taxon>Verrucomicrobiaceae</taxon>
        <taxon>Luteolibacter</taxon>
    </lineage>
</organism>
<dbReference type="EMBL" id="JAPDDS010000003">
    <property type="protein sequence ID" value="MCW1884398.1"/>
    <property type="molecule type" value="Genomic_DNA"/>
</dbReference>
<keyword evidence="8" id="KW-0408">Iron</keyword>
<keyword evidence="12 18" id="KW-0675">Receptor</keyword>
<comment type="caution">
    <text evidence="18">The sequence shown here is derived from an EMBL/GenBank/DDBJ whole genome shotgun (WGS) entry which is preliminary data.</text>
</comment>
<keyword evidence="3 14" id="KW-0813">Transport</keyword>
<evidence type="ECO:0000313" key="19">
    <source>
        <dbReference type="Proteomes" id="UP001207930"/>
    </source>
</evidence>
<evidence type="ECO:0000256" key="8">
    <source>
        <dbReference type="ARBA" id="ARBA00023004"/>
    </source>
</evidence>
<evidence type="ECO:0000256" key="2">
    <source>
        <dbReference type="ARBA" id="ARBA00009810"/>
    </source>
</evidence>
<evidence type="ECO:0000256" key="15">
    <source>
        <dbReference type="RuleBase" id="RU003357"/>
    </source>
</evidence>
<evidence type="ECO:0000256" key="1">
    <source>
        <dbReference type="ARBA" id="ARBA00004571"/>
    </source>
</evidence>
<keyword evidence="13 14" id="KW-0998">Cell outer membrane</keyword>
<keyword evidence="6 14" id="KW-0812">Transmembrane</keyword>
<evidence type="ECO:0000256" key="5">
    <source>
        <dbReference type="ARBA" id="ARBA00022496"/>
    </source>
</evidence>
<evidence type="ECO:0000256" key="10">
    <source>
        <dbReference type="ARBA" id="ARBA00023077"/>
    </source>
</evidence>
<sequence length="716" mass="77632">MASITVVSIFAPAMLLGQQATPVPAVPPKSFDEMVVAADKDKGPVAKLSGAPTKTDTPLIETPQSVSVVTREEMDRRGAQSVAQALTYTPGVLTGVGGEDSRFDDIVIRGYDAGSTSTNMYRDGLRVPSGGQWTRSQFDLFGFERVEVVKGPSAVLYGQVAPGGLVNQVSKRPTADHRGMASFQYGSFDTWQAAADVSGPIDGEGRFLYRIAGLYRDGGSQIDHTDLERKFIAPSFTWNISEDTSFTLLTAYQEDRGGATYQFLPVAGSLTPAPLGYIRRENFLGEPTHNTFDRDQWSIGYELKHRFNDTLSFHQNARFADNSTLYEGVVGGTRGALLLPNAAGNWTRRAVRGIGDAHNFSIDSRLQADFETGPVEHTTIVGFDYIRGAWTHLRTGATVPAINIFLPVYTGIPAGTVFANQVSQDAVESQKGVYFQEQLKWGGWHLTLGGRYDNSDIELLNRMTKVMSNTDADEWTGRAGLLYLFDSGIAPYASYSTSFEPLAGTDRNGSPFDPTEGEQVEIGVKYEPKGFNAVFTASAFQLNQTNVLTLDSVDPLFQAQTGEIELRGVELEAKVALTEGLSITGGWTFMDSEIKRNNDGNVGNDFANVAEDTGSLWIDYTFQGGPLEGLGVGAGVRYVGARFGDNANAFRVPDYTLFDAAIRYDLGKLSESLEGAAVSLSATNIADEIYVAKAETAISANYGPGRVINMNLSYSW</sequence>
<dbReference type="PANTHER" id="PTHR32552:SF68">
    <property type="entry name" value="FERRICHROME OUTER MEMBRANE TRANSPORTER_PHAGE RECEPTOR"/>
    <property type="match status" value="1"/>
</dbReference>
<gene>
    <name evidence="18" type="ORF">OKA04_06615</name>
</gene>
<keyword evidence="5" id="KW-0410">Iron transport</keyword>
<dbReference type="CDD" id="cd01347">
    <property type="entry name" value="ligand_gated_channel"/>
    <property type="match status" value="1"/>
</dbReference>
<keyword evidence="11 14" id="KW-0472">Membrane</keyword>
<evidence type="ECO:0000256" key="14">
    <source>
        <dbReference type="PROSITE-ProRule" id="PRU01360"/>
    </source>
</evidence>
<protein>
    <submittedName>
        <fullName evidence="18">TonB-dependent siderophore receptor</fullName>
    </submittedName>
</protein>